<dbReference type="Proteomes" id="UP000266673">
    <property type="component" value="Unassembled WGS sequence"/>
</dbReference>
<protein>
    <submittedName>
        <fullName evidence="2">Uncharacterized protein</fullName>
    </submittedName>
</protein>
<comment type="caution">
    <text evidence="2">The sequence shown here is derived from an EMBL/GenBank/DDBJ whole genome shotgun (WGS) entry which is preliminary data.</text>
</comment>
<dbReference type="AlphaFoldDB" id="A0A397UN97"/>
<reference evidence="2 3" key="1">
    <citation type="submission" date="2018-06" db="EMBL/GenBank/DDBJ databases">
        <title>Comparative genomics reveals the genomic features of Rhizophagus irregularis, R. cerebriforme, R. diaphanum and Gigaspora rosea, and their symbiotic lifestyle signature.</title>
        <authorList>
            <person name="Morin E."/>
            <person name="San Clemente H."/>
            <person name="Chen E.C.H."/>
            <person name="De La Providencia I."/>
            <person name="Hainaut M."/>
            <person name="Kuo A."/>
            <person name="Kohler A."/>
            <person name="Murat C."/>
            <person name="Tang N."/>
            <person name="Roy S."/>
            <person name="Loubradou J."/>
            <person name="Henrissat B."/>
            <person name="Grigoriev I.V."/>
            <person name="Corradi N."/>
            <person name="Roux C."/>
            <person name="Martin F.M."/>
        </authorList>
    </citation>
    <scope>NUCLEOTIDE SEQUENCE [LARGE SCALE GENOMIC DNA]</scope>
    <source>
        <strain evidence="2 3">DAOM 194757</strain>
    </source>
</reference>
<sequence length="179" mass="19579">MEIEQNTPIQEDVVMEDSIPFPEPIMQPPLIDDRDKKKQRLDKPLPPPTTTATKNGDSSLPPSVTAALSPEQTVGIITVNTQSILYENQEPPQGKPVSPQTDQQLKIEMEIEPTQTNIPPKIIPTKIAQHVETDLDDARSDTTMSSAVSQPLGKTYSQAVSSRPPGTGIITQQKYGVTQ</sequence>
<gene>
    <name evidence="2" type="ORF">C2G38_2043269</name>
</gene>
<accession>A0A397UN97</accession>
<keyword evidence="3" id="KW-1185">Reference proteome</keyword>
<evidence type="ECO:0000313" key="2">
    <source>
        <dbReference type="EMBL" id="RIB10718.1"/>
    </source>
</evidence>
<name>A0A397UN97_9GLOM</name>
<feature type="region of interest" description="Disordered" evidence="1">
    <location>
        <begin position="1"/>
        <end position="68"/>
    </location>
</feature>
<feature type="region of interest" description="Disordered" evidence="1">
    <location>
        <begin position="136"/>
        <end position="179"/>
    </location>
</feature>
<proteinExistence type="predicted"/>
<evidence type="ECO:0000313" key="3">
    <source>
        <dbReference type="Proteomes" id="UP000266673"/>
    </source>
</evidence>
<feature type="compositionally biased region" description="Polar residues" evidence="1">
    <location>
        <begin position="169"/>
        <end position="179"/>
    </location>
</feature>
<dbReference type="EMBL" id="QKWP01001218">
    <property type="protein sequence ID" value="RIB10718.1"/>
    <property type="molecule type" value="Genomic_DNA"/>
</dbReference>
<evidence type="ECO:0000256" key="1">
    <source>
        <dbReference type="SAM" id="MobiDB-lite"/>
    </source>
</evidence>
<organism evidence="2 3">
    <name type="scientific">Gigaspora rosea</name>
    <dbReference type="NCBI Taxonomy" id="44941"/>
    <lineage>
        <taxon>Eukaryota</taxon>
        <taxon>Fungi</taxon>
        <taxon>Fungi incertae sedis</taxon>
        <taxon>Mucoromycota</taxon>
        <taxon>Glomeromycotina</taxon>
        <taxon>Glomeromycetes</taxon>
        <taxon>Diversisporales</taxon>
        <taxon>Gigasporaceae</taxon>
        <taxon>Gigaspora</taxon>
    </lineage>
</organism>